<name>A0A4S8K2E6_MUSBA</name>
<evidence type="ECO:0000313" key="2">
    <source>
        <dbReference type="EMBL" id="THU68903.1"/>
    </source>
</evidence>
<comment type="caution">
    <text evidence="2">The sequence shown here is derived from an EMBL/GenBank/DDBJ whole genome shotgun (WGS) entry which is preliminary data.</text>
</comment>
<keyword evidence="1" id="KW-0472">Membrane</keyword>
<dbReference type="AlphaFoldDB" id="A0A4S8K2E6"/>
<dbReference type="Proteomes" id="UP000317650">
    <property type="component" value="Chromosome 8"/>
</dbReference>
<accession>A0A4S8K2E6</accession>
<keyword evidence="1" id="KW-1133">Transmembrane helix</keyword>
<protein>
    <submittedName>
        <fullName evidence="2">Uncharacterized protein</fullName>
    </submittedName>
</protein>
<proteinExistence type="predicted"/>
<gene>
    <name evidence="2" type="ORF">C4D60_Mb08t08760</name>
</gene>
<reference evidence="2 3" key="1">
    <citation type="journal article" date="2019" name="Nat. Plants">
        <title>Genome sequencing of Musa balbisiana reveals subgenome evolution and function divergence in polyploid bananas.</title>
        <authorList>
            <person name="Yao X."/>
        </authorList>
    </citation>
    <scope>NUCLEOTIDE SEQUENCE [LARGE SCALE GENOMIC DNA]</scope>
    <source>
        <strain evidence="3">cv. DH-PKW</strain>
        <tissue evidence="2">Leaves</tissue>
    </source>
</reference>
<organism evidence="2 3">
    <name type="scientific">Musa balbisiana</name>
    <name type="common">Banana</name>
    <dbReference type="NCBI Taxonomy" id="52838"/>
    <lineage>
        <taxon>Eukaryota</taxon>
        <taxon>Viridiplantae</taxon>
        <taxon>Streptophyta</taxon>
        <taxon>Embryophyta</taxon>
        <taxon>Tracheophyta</taxon>
        <taxon>Spermatophyta</taxon>
        <taxon>Magnoliopsida</taxon>
        <taxon>Liliopsida</taxon>
        <taxon>Zingiberales</taxon>
        <taxon>Musaceae</taxon>
        <taxon>Musa</taxon>
    </lineage>
</organism>
<keyword evidence="1" id="KW-0812">Transmembrane</keyword>
<evidence type="ECO:0000313" key="3">
    <source>
        <dbReference type="Proteomes" id="UP000317650"/>
    </source>
</evidence>
<evidence type="ECO:0000256" key="1">
    <source>
        <dbReference type="SAM" id="Phobius"/>
    </source>
</evidence>
<sequence length="1005" mass="109767">METPPTVTLPVRRTRRRNTQLELSLLLGALLFGSVASLFPGLFGSVASLLPVRQPNEAAHELAVVRAGEVTVRNRDVDVEASCLVGGHLNIIDLKHLHLLLLLLLLAVLLRPCHDHPQRVARVERHGRRPEFSHARQRQLCRGLGLRLCRLLAINFAQPWERNLLERVPKLGRVEAVPHLHSIQQLRMGINWRQHLSCLDFDELLVLVVEEEGAVQPVVVFELDAVAAEVAVDVPHAVDIAMVAEENRIAGGGGEVAQFSLYPPGSPTHMCTALWMNSSCPLASWISFSPARTGSPMNSSASDRLCLNVFCMKQRVFGVGVLEVDDLGWCWSRFVSFSGDDDGWERHAVLGVPVPEGDGEGVVVDELAEDPLVEVEVVAVPGEEDPAEVDLDGHVVGILLVVGVVAVLAVDVRLLVVVPRVVCRQILHPPHGLFVLVHILLIILHEVGRPPHPEGRSGKVVLQDLLTAAVRRAAVEFDGNSTHSHASGAENQGDHQLVGVLSIDVLKQRRNTQLELSLLLGALLLGPVASLLPMRQPHEAARELAVVGSGEVTVRNGDVDVEASRLVGGHLNILDLEHLHLLLLLLLLAVLLRPCNDHPQRVARVERLGCRREFSHPLQRQLCRGLGLRLCRLLAIDFAQPWEGNLLERVPKLGRVKAVPDLHRMGIYSRQHLTCLDFDELLVLVVEQEGAVQPVVVFELDAVAAEVAVDVPHAVDIAMVAEENRIAGGGGEVAHVFLVSVRLSDPHVRRIVDDFQLPVSLLDLLLPRAHGIPHEQLRQRQTVLERLLYEAEVLPYDLAVGCGVFGVGVLEVEDLAVLDVTLVAFRVVQRGCRILEDGGERHAVLGVPVPEGDGEGVVVDELAEDPLVEVEVVAVPGEEDPAEVNLDGHVVGILLVVGVVAILAVDVRLLLVVPRVICRQVLHPPHGLFVLVHILLIILHEVGRPPHPEGRSGKVVLQDLLTAAVRRAAVVVEGRCVCIVALRQIRRHYRLRQNFGPSGHAVKPS</sequence>
<feature type="transmembrane region" description="Helical" evidence="1">
    <location>
        <begin position="21"/>
        <end position="43"/>
    </location>
</feature>
<dbReference type="EMBL" id="PYDT01000002">
    <property type="protein sequence ID" value="THU68903.1"/>
    <property type="molecule type" value="Genomic_DNA"/>
</dbReference>
<keyword evidence="3" id="KW-1185">Reference proteome</keyword>
<feature type="transmembrane region" description="Helical" evidence="1">
    <location>
        <begin position="890"/>
        <end position="913"/>
    </location>
</feature>